<dbReference type="Gene3D" id="3.90.120.10">
    <property type="entry name" value="DNA Methylase, subunit A, domain 2"/>
    <property type="match status" value="1"/>
</dbReference>
<proteinExistence type="inferred from homology"/>
<dbReference type="InterPro" id="IPR031303">
    <property type="entry name" value="C5_meth_CS"/>
</dbReference>
<comment type="catalytic activity">
    <reaction evidence="7">
        <text>a 2'-deoxycytidine in DNA + S-adenosyl-L-methionine = a 5-methyl-2'-deoxycytidine in DNA + S-adenosyl-L-homocysteine + H(+)</text>
        <dbReference type="Rhea" id="RHEA:13681"/>
        <dbReference type="Rhea" id="RHEA-COMP:11369"/>
        <dbReference type="Rhea" id="RHEA-COMP:11370"/>
        <dbReference type="ChEBI" id="CHEBI:15378"/>
        <dbReference type="ChEBI" id="CHEBI:57856"/>
        <dbReference type="ChEBI" id="CHEBI:59789"/>
        <dbReference type="ChEBI" id="CHEBI:85452"/>
        <dbReference type="ChEBI" id="CHEBI:85454"/>
        <dbReference type="EC" id="2.1.1.37"/>
    </reaction>
</comment>
<dbReference type="PROSITE" id="PS00094">
    <property type="entry name" value="C5_MTASE_1"/>
    <property type="match status" value="1"/>
</dbReference>
<feature type="active site" evidence="5">
    <location>
        <position position="56"/>
    </location>
</feature>
<evidence type="ECO:0000313" key="9">
    <source>
        <dbReference type="Proteomes" id="UP000632222"/>
    </source>
</evidence>
<dbReference type="EMBL" id="BMOD01000036">
    <property type="protein sequence ID" value="GGJ56384.1"/>
    <property type="molecule type" value="Genomic_DNA"/>
</dbReference>
<dbReference type="PRINTS" id="PR00105">
    <property type="entry name" value="C5METTRFRASE"/>
</dbReference>
<dbReference type="NCBIfam" id="TIGR00675">
    <property type="entry name" value="dcm"/>
    <property type="match status" value="1"/>
</dbReference>
<name>A0ABQ2DFX7_9DEIO</name>
<dbReference type="InterPro" id="IPR050390">
    <property type="entry name" value="C5-Methyltransferase"/>
</dbReference>
<comment type="caution">
    <text evidence="8">The sequence shown here is derived from an EMBL/GenBank/DDBJ whole genome shotgun (WGS) entry which is preliminary data.</text>
</comment>
<keyword evidence="1 5" id="KW-0489">Methyltransferase</keyword>
<dbReference type="EC" id="2.1.1.37" evidence="7"/>
<evidence type="ECO:0000256" key="7">
    <source>
        <dbReference type="RuleBase" id="RU000417"/>
    </source>
</evidence>
<evidence type="ECO:0000256" key="1">
    <source>
        <dbReference type="ARBA" id="ARBA00022603"/>
    </source>
</evidence>
<keyword evidence="4" id="KW-0680">Restriction system</keyword>
<dbReference type="Pfam" id="PF00145">
    <property type="entry name" value="DNA_methylase"/>
    <property type="match status" value="1"/>
</dbReference>
<evidence type="ECO:0000256" key="2">
    <source>
        <dbReference type="ARBA" id="ARBA00022679"/>
    </source>
</evidence>
<evidence type="ECO:0000256" key="3">
    <source>
        <dbReference type="ARBA" id="ARBA00022691"/>
    </source>
</evidence>
<dbReference type="PROSITE" id="PS51679">
    <property type="entry name" value="SAM_MT_C5"/>
    <property type="match status" value="1"/>
</dbReference>
<dbReference type="InterPro" id="IPR029063">
    <property type="entry name" value="SAM-dependent_MTases_sf"/>
</dbReference>
<dbReference type="SUPFAM" id="SSF53335">
    <property type="entry name" value="S-adenosyl-L-methionine-dependent methyltransferases"/>
    <property type="match status" value="1"/>
</dbReference>
<dbReference type="InterPro" id="IPR018117">
    <property type="entry name" value="C5_DNA_meth_AS"/>
</dbReference>
<dbReference type="GO" id="GO:0032259">
    <property type="term" value="P:methylation"/>
    <property type="evidence" value="ECO:0007669"/>
    <property type="project" value="UniProtKB-KW"/>
</dbReference>
<keyword evidence="2 5" id="KW-0808">Transferase</keyword>
<dbReference type="Gene3D" id="3.40.50.150">
    <property type="entry name" value="Vaccinia Virus protein VP39"/>
    <property type="match status" value="1"/>
</dbReference>
<comment type="similarity">
    <text evidence="5 6">Belongs to the class I-like SAM-binding methyltransferase superfamily. C5-methyltransferase family.</text>
</comment>
<organism evidence="8 9">
    <name type="scientific">Deinococcus roseus</name>
    <dbReference type="NCBI Taxonomy" id="392414"/>
    <lineage>
        <taxon>Bacteria</taxon>
        <taxon>Thermotogati</taxon>
        <taxon>Deinococcota</taxon>
        <taxon>Deinococci</taxon>
        <taxon>Deinococcales</taxon>
        <taxon>Deinococcaceae</taxon>
        <taxon>Deinococcus</taxon>
    </lineage>
</organism>
<dbReference type="GO" id="GO:0008168">
    <property type="term" value="F:methyltransferase activity"/>
    <property type="evidence" value="ECO:0007669"/>
    <property type="project" value="UniProtKB-KW"/>
</dbReference>
<sequence>MAAVEIDPQAIQTHIKNFPNTTHITTSVAELTGSQLLSLSGLKPGELDGLIGGPPCQGFSTIGKRNVDDTRNNLFKDFFRLVAEARPQFFVAENVPGLLNEKFKGILEDALDYVREHYTLLEPIKVKASDYGAPTIRTRVFFIGYLKSLDWNLSAEDFKPSPDVQPVKVKDALVGLPEEIEPLWLTEEDGLRKLKSKIPDTPFGLRVKGMIPKGVGHPEAIKKYTSQELVYGCQGTRHSALAIERYEKLSYGDIDPSTKSKKLDPDGFCITLRAGTASDKGSYQAVRPIHPKYPRVITPREGARLQGFPDWFVFHETKWHSFRQIGNSVSPIVSEFLLSKLNEVL</sequence>
<dbReference type="InterPro" id="IPR001525">
    <property type="entry name" value="C5_MeTfrase"/>
</dbReference>
<keyword evidence="9" id="KW-1185">Reference proteome</keyword>
<evidence type="ECO:0000256" key="5">
    <source>
        <dbReference type="PROSITE-ProRule" id="PRU01016"/>
    </source>
</evidence>
<reference evidence="9" key="1">
    <citation type="journal article" date="2019" name="Int. J. Syst. Evol. Microbiol.">
        <title>The Global Catalogue of Microorganisms (GCM) 10K type strain sequencing project: providing services to taxonomists for standard genome sequencing and annotation.</title>
        <authorList>
            <consortium name="The Broad Institute Genomics Platform"/>
            <consortium name="The Broad Institute Genome Sequencing Center for Infectious Disease"/>
            <person name="Wu L."/>
            <person name="Ma J."/>
        </authorList>
    </citation>
    <scope>NUCLEOTIDE SEQUENCE [LARGE SCALE GENOMIC DNA]</scope>
    <source>
        <strain evidence="9">JCM 14370</strain>
    </source>
</reference>
<evidence type="ECO:0000256" key="6">
    <source>
        <dbReference type="RuleBase" id="RU000416"/>
    </source>
</evidence>
<evidence type="ECO:0000313" key="8">
    <source>
        <dbReference type="EMBL" id="GGJ56384.1"/>
    </source>
</evidence>
<keyword evidence="3 5" id="KW-0949">S-adenosyl-L-methionine</keyword>
<accession>A0ABQ2DFX7</accession>
<dbReference type="PANTHER" id="PTHR10629">
    <property type="entry name" value="CYTOSINE-SPECIFIC METHYLTRANSFERASE"/>
    <property type="match status" value="1"/>
</dbReference>
<dbReference type="Proteomes" id="UP000632222">
    <property type="component" value="Unassembled WGS sequence"/>
</dbReference>
<gene>
    <name evidence="8" type="ORF">GCM10008938_48190</name>
</gene>
<evidence type="ECO:0000256" key="4">
    <source>
        <dbReference type="ARBA" id="ARBA00022747"/>
    </source>
</evidence>
<dbReference type="PANTHER" id="PTHR10629:SF52">
    <property type="entry name" value="DNA (CYTOSINE-5)-METHYLTRANSFERASE 1"/>
    <property type="match status" value="1"/>
</dbReference>
<protein>
    <recommendedName>
        <fullName evidence="7">Cytosine-specific methyltransferase</fullName>
        <ecNumber evidence="7">2.1.1.37</ecNumber>
    </recommendedName>
</protein>
<dbReference type="PROSITE" id="PS00095">
    <property type="entry name" value="C5_MTASE_2"/>
    <property type="match status" value="1"/>
</dbReference>